<keyword evidence="6 7" id="KW-0413">Isomerase</keyword>
<comment type="similarity">
    <text evidence="7">Belongs to the type II topoisomerase GyrA/ParC subunit family. ParC type 1 subfamily.</text>
</comment>
<dbReference type="InterPro" id="IPR006691">
    <property type="entry name" value="GyrA/parC_rep"/>
</dbReference>
<dbReference type="GO" id="GO:0003677">
    <property type="term" value="F:DNA binding"/>
    <property type="evidence" value="ECO:0007669"/>
    <property type="project" value="UniProtKB-UniRule"/>
</dbReference>
<evidence type="ECO:0000256" key="3">
    <source>
        <dbReference type="ARBA" id="ARBA00023029"/>
    </source>
</evidence>
<dbReference type="EMBL" id="FYEH01000002">
    <property type="protein sequence ID" value="SNB61308.1"/>
    <property type="molecule type" value="Genomic_DNA"/>
</dbReference>
<dbReference type="InterPro" id="IPR013758">
    <property type="entry name" value="Topo_IIA_A/C_ab"/>
</dbReference>
<organism evidence="10 11">
    <name type="scientific">Arboricoccus pini</name>
    <dbReference type="NCBI Taxonomy" id="1963835"/>
    <lineage>
        <taxon>Bacteria</taxon>
        <taxon>Pseudomonadati</taxon>
        <taxon>Pseudomonadota</taxon>
        <taxon>Alphaproteobacteria</taxon>
        <taxon>Geminicoccales</taxon>
        <taxon>Geminicoccaceae</taxon>
        <taxon>Arboricoccus</taxon>
    </lineage>
</organism>
<evidence type="ECO:0000256" key="1">
    <source>
        <dbReference type="ARBA" id="ARBA00000185"/>
    </source>
</evidence>
<comment type="function">
    <text evidence="7">Topoisomerase IV is essential for chromosome segregation. It relaxes supercoiled DNA. Performs the decatenation events required during the replication of a circular DNA molecule.</text>
</comment>
<dbReference type="PANTHER" id="PTHR43493:SF1">
    <property type="entry name" value="DNA TOPOISOMERASE 4 SUBUNIT A"/>
    <property type="match status" value="1"/>
</dbReference>
<dbReference type="Proteomes" id="UP000197065">
    <property type="component" value="Unassembled WGS sequence"/>
</dbReference>
<dbReference type="GO" id="GO:0005737">
    <property type="term" value="C:cytoplasm"/>
    <property type="evidence" value="ECO:0007669"/>
    <property type="project" value="TreeGrafter"/>
</dbReference>
<dbReference type="SUPFAM" id="SSF56719">
    <property type="entry name" value="Type II DNA topoisomerase"/>
    <property type="match status" value="1"/>
</dbReference>
<dbReference type="InterPro" id="IPR002205">
    <property type="entry name" value="Topo_IIA_dom_A"/>
</dbReference>
<dbReference type="Pfam" id="PF00521">
    <property type="entry name" value="DNA_topoisoIV"/>
    <property type="match status" value="1"/>
</dbReference>
<dbReference type="Gene3D" id="2.120.10.90">
    <property type="entry name" value="DNA gyrase/topoisomerase IV, subunit A, C-terminal"/>
    <property type="match status" value="1"/>
</dbReference>
<dbReference type="PROSITE" id="PS52040">
    <property type="entry name" value="TOPO_IIA"/>
    <property type="match status" value="1"/>
</dbReference>
<dbReference type="GO" id="GO:0005524">
    <property type="term" value="F:ATP binding"/>
    <property type="evidence" value="ECO:0007669"/>
    <property type="project" value="InterPro"/>
</dbReference>
<dbReference type="HAMAP" id="MF_00936">
    <property type="entry name" value="ParC_type1"/>
    <property type="match status" value="1"/>
</dbReference>
<evidence type="ECO:0000256" key="6">
    <source>
        <dbReference type="ARBA" id="ARBA00023235"/>
    </source>
</evidence>
<evidence type="ECO:0000256" key="7">
    <source>
        <dbReference type="HAMAP-Rule" id="MF_00936"/>
    </source>
</evidence>
<sequence>MSRAANAGSGGPEGGDIRPVNLKDALSERYLAYALSTITSRSLPDVRDGLKPVQRRLLYAMRELRLDPASGYKKCARVVGDVIGKFHPHGDTAVYDAMVRLAQSFAQRYPLVDGQGNFGNIDGDNPAAMRYTEARLTDVAMALLEGIDENAVDFRDTYDGSETEPVVLPAAFPNLLANGAAGIAVGMATNIPPHNAGELLDALAWMLKRKAGELPSVEELMAHIKGPDLPTGGVLIDSPELIAAAYRTGRGSLRLRAKWEREELPHGLYQVVITEIPYLVQKSRLLERLAELFAAKKLPLLQDLRDESADTVRLILVPRARTIPADALMEQVFKASELEVRLSLNMNVLDAQGVPRVMGIAEILQSFLDHRMVVLIRRTEFRLGKIADRLEVLEGYLKAFLDLDRVIQIIREEDEPKAALIAAFELTDRQAEAILNLRLRNLRRLEEMELQGEAKKLRDEQADLQALLADEGLRRGRLREQILATKKAFGSGELGRRRTELGSAPTVSAEIIDLPVERFPVTVVLSAKGWIRAMRGHLEASAEVKYKEGDGERFLLHSQTSDKLLLLTTDGKVFTIGVDRLPGGRGQGEPLTLFVDIARGVEIVAARIHEPEGRLILATKDGRGFQAVEKELLAQTKTGRQVVNLDQGLKLDFAVPVRGDMVAVTATNHKLLVFPLEELPIMARGKGVLIMRMKDGELADIKTFQADEGLTFGPPGQTRRVNDLQGYMGKRAGSGRLAPRGFPRHHRFE</sequence>
<dbReference type="AlphaFoldDB" id="A0A212QPI1"/>
<evidence type="ECO:0000256" key="2">
    <source>
        <dbReference type="ARBA" id="ARBA00022475"/>
    </source>
</evidence>
<feature type="site" description="Transition state stabilizer" evidence="7">
    <location>
        <position position="130"/>
    </location>
</feature>
<dbReference type="NCBIfam" id="TIGR01062">
    <property type="entry name" value="parC_Gneg"/>
    <property type="match status" value="1"/>
</dbReference>
<evidence type="ECO:0000256" key="8">
    <source>
        <dbReference type="PROSITE-ProRule" id="PRU01384"/>
    </source>
</evidence>
<keyword evidence="2 7" id="KW-1003">Cell membrane</keyword>
<dbReference type="GO" id="GO:0009330">
    <property type="term" value="C:DNA topoisomerase type II (double strand cut, ATP-hydrolyzing) complex"/>
    <property type="evidence" value="ECO:0007669"/>
    <property type="project" value="UniProtKB-ARBA"/>
</dbReference>
<comment type="catalytic activity">
    <reaction evidence="1 7 8">
        <text>ATP-dependent breakage, passage and rejoining of double-stranded DNA.</text>
        <dbReference type="EC" id="5.6.2.2"/>
    </reaction>
</comment>
<keyword evidence="4 7" id="KW-0238">DNA-binding</keyword>
<accession>A0A212QPI1</accession>
<dbReference type="SMART" id="SM00434">
    <property type="entry name" value="TOP4c"/>
    <property type="match status" value="1"/>
</dbReference>
<evidence type="ECO:0000313" key="11">
    <source>
        <dbReference type="Proteomes" id="UP000197065"/>
    </source>
</evidence>
<proteinExistence type="inferred from homology"/>
<comment type="subunit">
    <text evidence="7">Heterotetramer composed of ParC and ParE.</text>
</comment>
<dbReference type="Gene3D" id="3.90.199.10">
    <property type="entry name" value="Topoisomerase II, domain 5"/>
    <property type="match status" value="1"/>
</dbReference>
<name>A0A212QPI1_9PROT</name>
<dbReference type="OrthoDB" id="9806486at2"/>
<dbReference type="Gene3D" id="3.30.1360.40">
    <property type="match status" value="1"/>
</dbReference>
<dbReference type="GO" id="GO:0019897">
    <property type="term" value="C:extrinsic component of plasma membrane"/>
    <property type="evidence" value="ECO:0007669"/>
    <property type="project" value="UniProtKB-UniRule"/>
</dbReference>
<keyword evidence="11" id="KW-1185">Reference proteome</keyword>
<feature type="site" description="Interaction with DNA" evidence="7">
    <location>
        <position position="87"/>
    </location>
</feature>
<dbReference type="GO" id="GO:0007059">
    <property type="term" value="P:chromosome segregation"/>
    <property type="evidence" value="ECO:0007669"/>
    <property type="project" value="UniProtKB-UniRule"/>
</dbReference>
<keyword evidence="5 7" id="KW-0472">Membrane</keyword>
<dbReference type="InterPro" id="IPR005742">
    <property type="entry name" value="TopoIV_A_Gneg"/>
</dbReference>
<dbReference type="InterPro" id="IPR013760">
    <property type="entry name" value="Topo_IIA-like_dom_sf"/>
</dbReference>
<dbReference type="SUPFAM" id="SSF101904">
    <property type="entry name" value="GyrA/ParC C-terminal domain-like"/>
    <property type="match status" value="1"/>
</dbReference>
<evidence type="ECO:0000256" key="5">
    <source>
        <dbReference type="ARBA" id="ARBA00023136"/>
    </source>
</evidence>
<dbReference type="Gene3D" id="1.10.268.10">
    <property type="entry name" value="Topoisomerase, domain 3"/>
    <property type="match status" value="1"/>
</dbReference>
<dbReference type="PANTHER" id="PTHR43493">
    <property type="entry name" value="DNA GYRASE/TOPOISOMERASE SUBUNIT A"/>
    <property type="match status" value="1"/>
</dbReference>
<dbReference type="FunFam" id="1.10.268.10:FF:000001">
    <property type="entry name" value="DNA gyrase subunit A"/>
    <property type="match status" value="1"/>
</dbReference>
<dbReference type="EC" id="5.6.2.2" evidence="7"/>
<evidence type="ECO:0000259" key="9">
    <source>
        <dbReference type="PROSITE" id="PS52040"/>
    </source>
</evidence>
<feature type="active site" description="O-(5'-phospho-DNA)-tyrosine intermediate" evidence="7 8">
    <location>
        <position position="131"/>
    </location>
</feature>
<dbReference type="GO" id="GO:0003918">
    <property type="term" value="F:DNA topoisomerase type II (double strand cut, ATP-hydrolyzing) activity"/>
    <property type="evidence" value="ECO:0007669"/>
    <property type="project" value="UniProtKB-UniRule"/>
</dbReference>
<dbReference type="GO" id="GO:0006265">
    <property type="term" value="P:DNA topological change"/>
    <property type="evidence" value="ECO:0007669"/>
    <property type="project" value="UniProtKB-UniRule"/>
</dbReference>
<dbReference type="InterPro" id="IPR035516">
    <property type="entry name" value="Gyrase/topoIV_suA_C"/>
</dbReference>
<dbReference type="NCBIfam" id="NF004044">
    <property type="entry name" value="PRK05561.1"/>
    <property type="match status" value="1"/>
</dbReference>
<dbReference type="Pfam" id="PF03989">
    <property type="entry name" value="DNA_gyraseA_C"/>
    <property type="match status" value="3"/>
</dbReference>
<dbReference type="InterPro" id="IPR050220">
    <property type="entry name" value="Type_II_DNA_Topoisomerases"/>
</dbReference>
<reference evidence="10 11" key="1">
    <citation type="submission" date="2017-06" db="EMBL/GenBank/DDBJ databases">
        <authorList>
            <person name="Kim H.J."/>
            <person name="Triplett B.A."/>
        </authorList>
    </citation>
    <scope>NUCLEOTIDE SEQUENCE [LARGE SCALE GENOMIC DNA]</scope>
    <source>
        <strain evidence="10 11">B29T1</strain>
    </source>
</reference>
<dbReference type="InterPro" id="IPR013757">
    <property type="entry name" value="Topo_IIA_A_a_sf"/>
</dbReference>
<evidence type="ECO:0000313" key="10">
    <source>
        <dbReference type="EMBL" id="SNB61308.1"/>
    </source>
</evidence>
<evidence type="ECO:0000256" key="4">
    <source>
        <dbReference type="ARBA" id="ARBA00023125"/>
    </source>
</evidence>
<dbReference type="CDD" id="cd00187">
    <property type="entry name" value="TOP4c"/>
    <property type="match status" value="1"/>
</dbReference>
<dbReference type="RefSeq" id="WP_088560036.1">
    <property type="nucleotide sequence ID" value="NZ_FYEH01000002.1"/>
</dbReference>
<gene>
    <name evidence="7" type="primary">parC</name>
    <name evidence="10" type="ORF">SAMN07250955_102172</name>
</gene>
<keyword evidence="3 7" id="KW-0799">Topoisomerase</keyword>
<feature type="domain" description="Topo IIA-type catalytic" evidence="9">
    <location>
        <begin position="43"/>
        <end position="514"/>
    </location>
</feature>
<comment type="subcellular location">
    <subcellularLocation>
        <location evidence="7">Cell membrane</location>
        <topology evidence="7">Peripheral membrane protein</topology>
    </subcellularLocation>
</comment>
<feature type="site" description="Interaction with DNA" evidence="7">
    <location>
        <position position="89"/>
    </location>
</feature>
<dbReference type="GO" id="GO:0005694">
    <property type="term" value="C:chromosome"/>
    <property type="evidence" value="ECO:0007669"/>
    <property type="project" value="InterPro"/>
</dbReference>
<feature type="site" description="Interaction with DNA" evidence="7">
    <location>
        <position position="51"/>
    </location>
</feature>
<protein>
    <recommendedName>
        <fullName evidence="7">DNA topoisomerase 4 subunit A</fullName>
        <ecNumber evidence="7">5.6.2.2</ecNumber>
    </recommendedName>
    <alternativeName>
        <fullName evidence="7">Topoisomerase IV subunit A</fullName>
    </alternativeName>
</protein>